<feature type="domain" description="Protein kinase" evidence="26">
    <location>
        <begin position="1632"/>
        <end position="1947"/>
    </location>
</feature>
<dbReference type="InterPro" id="IPR008352">
    <property type="entry name" value="MAPK_HOG-like"/>
</dbReference>
<comment type="similarity">
    <text evidence="3">Belongs to the protein kinase superfamily. CMGC Ser/Thr protein kinase family. MAP kinase subfamily.</text>
</comment>
<feature type="transmembrane region" description="Helical" evidence="23">
    <location>
        <begin position="114"/>
        <end position="133"/>
    </location>
</feature>
<evidence type="ECO:0000256" key="18">
    <source>
        <dbReference type="ARBA" id="ARBA00023016"/>
    </source>
</evidence>
<dbReference type="PANTHER" id="PTHR12153">
    <property type="entry name" value="SELENOPROTEIN O"/>
    <property type="match status" value="1"/>
</dbReference>
<keyword evidence="11" id="KW-0548">Nucleotidyltransferase</keyword>
<sequence>MATALLAGEKLKELILPGSSQDEKGGALAGLMVQLKLELPFDRVVTIGTVIIPILLVTLVFTRNFAEESIYCYTPHNFTRDQALYARGYCWTELRDAIPGVEPEFRPSLFEHKFLPYALLAFAGIMYIPALGWEFLASTRLTSELNFLLHEIDNCYHRAAEGRAPKIEKQIQSKGPGISERERREIIENAEKEKSPEQNLFEKYLERRGQSNFLAKLYLARHLAIICLSSIPISYLSTYYARQRQNEFTCALGEPPDVSSVPELRLSVNCKLPAVQLQRIMAAVDLALLCAVNLIILLNLLHLFVVRKSNFVFDKLHKVGIKTRRRWQKSQFCDINILAMFCNENRDHIKSLNRLDFITNESDLMYDNVVRQLLAALAQSNHDATPTVRESGIQTVDPSIDPSVLGVGELGAETVIKRPRKKIKWIPTSNPLPQPFKEPLTLTRLENSIKADKPKPVRRKTVADSFIAPLLENKNTQNPPKAAETNNGTEKKHTRNFSLDVHPYMSNISKPKSEITNPQPPADVHSMDTVYLDGAHSVVHISSALSEKNEPPPQSSTAAFSTVTLPTTSFLNGGTAGLHLPGSPETMEPVKQLPESESQPASYSCKLDGVCCRMRQLASLRIMTSNGFRLDSLVSDYPVPWMHHTVLLKEPADNIRGHVGIENVGGNHPPISIPQGVHHIMLAHGVVMELHPPLQDPTVDLCGGERDVIEPQGPIPLGTNEVPQRQSPNPEKDLLYERDPLRKEGPIPRVPPAEPGCIEQASTAYSQTRSCRADSEAVEVLWQMRAQRRQASPDLPDTVTRLTTPEGSVVYLVGTAHFSDSSKKDVVTTIRAVQPDVVVVELCQYRVSMLKMDEKMLMKEAKDINLEKVQQAIRQAGKVPFCKFHLGDRPIPVTFKRAIAALSLWQKARLAWGLCFLSDPISKEDVEKCKQKDLLEQTMSEMIGEFPALHRTIVAERDIYLTHTLRQAARCVEAPPNAQKVPAVVVGVVGMGHVPGIEQNWDQELDIHEIIRSFLCVMDSPGFARRRSSFERLRFNNVALRRLPVDESHAPGARPVRGACFSRVTPQPLERPQLVAVSSAALALLGLDAREVVGEPLGPEYLSGSRVMPGSQPAAHCYSGYQFGQFAGQLGDGAACYLGEVEAPDDQSPELLRENPSRRWEVQVKGSGPTPYSRQADGRKVLRSSVREFLCSEALFALGLPTTRAGSIVTSDTHVMRDVFYDGNARMERCAAVLRIAPTFIRFGSFEIFKQADAVTGRQGPSCGCDEIRTQMLDYVVETFFPEIHASHTDVVERNAAFFREVMRRTARLVAQWQCVGFCHGVLNTDNMSILGLTLDYGPFGFMDRFDPDFVCNASDNSGRYKYRAQPEICHWNLARLAEALSPDLPSERAGPLLDEYFPLYNAFYLGTMRRKLGLLRKEEPEDETLITNLLQTMHNTGADFTNTFRSLSQIPGPVQGEAADDTEALERATELLLDQCASLEEMRASSRPSMHPRELAMLVSMAQSNPALFHVLSDRAMLTQQLEKLSRLQELMETTEEELRRQQRENWSSWIRQYRQRLAHEYEGGSDVQGTWEERVRVMDSTNPCVVLRNYIAQNAIEAAEKGDFSEVQRVLKVLEKPFCVQRGLEREISAQRDEGAGQGEAGEERSDTGSHAPVPYDSKPPAWASELCGAGHVVPSSALDRFTGSKVAIKKLQRPFQSELFAKRAYRELRLLKHMKHDNVIGLLDVFTPDLSLDMFQDFYLVMPFMGTDLGKLMKMEKLSEERIQYLVYQILRGLKYIHAAGIIHRDLKPGNLAINEECELKILDFGLARQADSEMTGYVVTRWYRAPEVILNWMHYTKTVDIWSVGCIMAEMLMGRPLFKGNDHLDQLTEIMKITGTPTQEFISKLQSQDARNYIQKLPRLKKKDLQSIMPNINPQAISALEAMLLLDPDSRVTAAEGLALPYFTEFRDPEEETEAPPYDHSPDNAEQSVEQWKSTWPAWTKSISSQGDFNIQAPSGGSRDEGDCTLNRTPPYSGLQLEPDGVLRKPFHVPSRDTDRPDSADSARGNCTGSHVPVKGPGVARGAGMSPGLSGNCGDGGTTRSSGRTTDGLESDHAPVGLLRASSIEFHIASRITECRFILNLRLPGRYRQPLLPHVSLCAWRGFSAKSNSMLEQSLAVSFCGA</sequence>
<keyword evidence="19 23" id="KW-0406">Ion transport</keyword>
<evidence type="ECO:0000256" key="23">
    <source>
        <dbReference type="RuleBase" id="RU010713"/>
    </source>
</evidence>
<feature type="transmembrane region" description="Helical" evidence="23">
    <location>
        <begin position="218"/>
        <end position="236"/>
    </location>
</feature>
<dbReference type="InterPro" id="IPR003846">
    <property type="entry name" value="SelO"/>
</dbReference>
<dbReference type="GO" id="GO:0046872">
    <property type="term" value="F:metal ion binding"/>
    <property type="evidence" value="ECO:0007669"/>
    <property type="project" value="UniProtKB-KW"/>
</dbReference>
<dbReference type="InterPro" id="IPR011009">
    <property type="entry name" value="Kinase-like_dom_sf"/>
</dbReference>
<dbReference type="CDD" id="cd14726">
    <property type="entry name" value="TraB_PrgY-like"/>
    <property type="match status" value="1"/>
</dbReference>
<dbReference type="Pfam" id="PF00069">
    <property type="entry name" value="Pkinase"/>
    <property type="match status" value="1"/>
</dbReference>
<comment type="caution">
    <text evidence="27">The sequence shown here is derived from an EMBL/GenBank/DDBJ whole genome shotgun (WGS) entry which is preliminary data.</text>
</comment>
<evidence type="ECO:0000256" key="15">
    <source>
        <dbReference type="ARBA" id="ARBA00022840"/>
    </source>
</evidence>
<keyword evidence="10 23" id="KW-0812">Transmembrane</keyword>
<evidence type="ECO:0000256" key="8">
    <source>
        <dbReference type="ARBA" id="ARBA00022553"/>
    </source>
</evidence>
<keyword evidence="5 23" id="KW-0813">Transport</keyword>
<keyword evidence="6" id="KW-1003">Cell membrane</keyword>
<evidence type="ECO:0000256" key="22">
    <source>
        <dbReference type="PIRSR" id="PIRSR600990-52"/>
    </source>
</evidence>
<dbReference type="PANTHER" id="PTHR12153:SF15">
    <property type="entry name" value="PROTEIN ADENYLYLTRANSFERASE SELO, MITOCHONDRIAL"/>
    <property type="match status" value="1"/>
</dbReference>
<comment type="subcellular location">
    <subcellularLocation>
        <location evidence="2 23">Cell membrane</location>
        <topology evidence="2 23">Multi-pass membrane protein</topology>
    </subcellularLocation>
</comment>
<dbReference type="FunFam" id="3.30.200.20:FF:000028">
    <property type="entry name" value="Mitogen-activated protein kinase"/>
    <property type="match status" value="1"/>
</dbReference>
<feature type="compositionally biased region" description="Low complexity" evidence="25">
    <location>
        <begin position="2082"/>
        <end position="2092"/>
    </location>
</feature>
<keyword evidence="24" id="KW-0175">Coiled coil</keyword>
<keyword evidence="28" id="KW-1185">Reference proteome</keyword>
<keyword evidence="17 23" id="KW-1133">Transmembrane helix</keyword>
<dbReference type="InterPro" id="IPR000990">
    <property type="entry name" value="Innexin"/>
</dbReference>
<dbReference type="PROSITE" id="PS50011">
    <property type="entry name" value="PROTEIN_KINASE_DOM"/>
    <property type="match status" value="1"/>
</dbReference>
<comment type="function">
    <text evidence="23">Structural component of the gap junctions and the hemichannels.</text>
</comment>
<dbReference type="PROSITE" id="PS51013">
    <property type="entry name" value="PANNEXIN"/>
    <property type="match status" value="1"/>
</dbReference>
<dbReference type="InterPro" id="IPR002816">
    <property type="entry name" value="TraB/PrgY/GumN_fam"/>
</dbReference>
<feature type="region of interest" description="Disordered" evidence="25">
    <location>
        <begin position="464"/>
        <end position="526"/>
    </location>
</feature>
<feature type="compositionally biased region" description="Polar residues" evidence="25">
    <location>
        <begin position="473"/>
        <end position="488"/>
    </location>
</feature>
<dbReference type="InterPro" id="IPR046345">
    <property type="entry name" value="TraB_PrgY-like"/>
</dbReference>
<feature type="glycosylation site" description="N-linked (GlcNAc...) asparagine" evidence="22">
    <location>
        <position position="77"/>
    </location>
</feature>
<keyword evidence="15" id="KW-0067">ATP-binding</keyword>
<evidence type="ECO:0000256" key="17">
    <source>
        <dbReference type="ARBA" id="ARBA00022989"/>
    </source>
</evidence>
<feature type="region of interest" description="Disordered" evidence="25">
    <location>
        <begin position="1990"/>
        <end position="2096"/>
    </location>
</feature>
<evidence type="ECO:0000256" key="5">
    <source>
        <dbReference type="ARBA" id="ARBA00022448"/>
    </source>
</evidence>
<evidence type="ECO:0000256" key="3">
    <source>
        <dbReference type="ARBA" id="ARBA00008832"/>
    </source>
</evidence>
<dbReference type="GO" id="GO:0005524">
    <property type="term" value="F:ATP binding"/>
    <property type="evidence" value="ECO:0007669"/>
    <property type="project" value="UniProtKB-KW"/>
</dbReference>
<dbReference type="Pfam" id="PF00876">
    <property type="entry name" value="Innexin"/>
    <property type="match status" value="1"/>
</dbReference>
<feature type="region of interest" description="Disordered" evidence="25">
    <location>
        <begin position="1950"/>
        <end position="1973"/>
    </location>
</feature>
<feature type="region of interest" description="Disordered" evidence="25">
    <location>
        <begin position="1631"/>
        <end position="1657"/>
    </location>
</feature>
<evidence type="ECO:0000256" key="11">
    <source>
        <dbReference type="ARBA" id="ARBA00022695"/>
    </source>
</evidence>
<evidence type="ECO:0000256" key="10">
    <source>
        <dbReference type="ARBA" id="ARBA00022692"/>
    </source>
</evidence>
<dbReference type="SUPFAM" id="SSF56112">
    <property type="entry name" value="Protein kinase-like (PK-like)"/>
    <property type="match status" value="1"/>
</dbReference>
<evidence type="ECO:0000256" key="7">
    <source>
        <dbReference type="ARBA" id="ARBA00022527"/>
    </source>
</evidence>
<dbReference type="EMBL" id="JAROKS010000026">
    <property type="protein sequence ID" value="KAK1785108.1"/>
    <property type="molecule type" value="Genomic_DNA"/>
</dbReference>
<evidence type="ECO:0000256" key="14">
    <source>
        <dbReference type="ARBA" id="ARBA00022777"/>
    </source>
</evidence>
<dbReference type="GO" id="GO:0016779">
    <property type="term" value="F:nucleotidyltransferase activity"/>
    <property type="evidence" value="ECO:0007669"/>
    <property type="project" value="UniProtKB-KW"/>
</dbReference>
<evidence type="ECO:0000256" key="25">
    <source>
        <dbReference type="SAM" id="MobiDB-lite"/>
    </source>
</evidence>
<feature type="compositionally biased region" description="Polar residues" evidence="25">
    <location>
        <begin position="506"/>
        <end position="517"/>
    </location>
</feature>
<feature type="coiled-coil region" evidence="24">
    <location>
        <begin position="1519"/>
        <end position="1546"/>
    </location>
</feature>
<comment type="cofactor">
    <cofactor evidence="1">
        <name>Mg(2+)</name>
        <dbReference type="ChEBI" id="CHEBI:18420"/>
    </cofactor>
</comment>
<dbReference type="PROSITE" id="PS01351">
    <property type="entry name" value="MAPK"/>
    <property type="match status" value="1"/>
</dbReference>
<dbReference type="Proteomes" id="UP001239994">
    <property type="component" value="Unassembled WGS sequence"/>
</dbReference>
<evidence type="ECO:0000259" key="26">
    <source>
        <dbReference type="PROSITE" id="PS50011"/>
    </source>
</evidence>
<keyword evidence="22" id="KW-0325">Glycoprotein</keyword>
<evidence type="ECO:0000256" key="20">
    <source>
        <dbReference type="ARBA" id="ARBA00023136"/>
    </source>
</evidence>
<feature type="compositionally biased region" description="Basic and acidic residues" evidence="25">
    <location>
        <begin position="2034"/>
        <end position="2045"/>
    </location>
</feature>
<evidence type="ECO:0000256" key="4">
    <source>
        <dbReference type="ARBA" id="ARBA00009747"/>
    </source>
</evidence>
<dbReference type="FunFam" id="1.10.510.10:FF:000170">
    <property type="entry name" value="Mitogen-activated protein kinase"/>
    <property type="match status" value="1"/>
</dbReference>
<evidence type="ECO:0000256" key="9">
    <source>
        <dbReference type="ARBA" id="ARBA00022679"/>
    </source>
</evidence>
<keyword evidence="16" id="KW-0460">Magnesium</keyword>
<feature type="transmembrane region" description="Helical" evidence="23">
    <location>
        <begin position="286"/>
        <end position="305"/>
    </location>
</feature>
<dbReference type="Gene3D" id="1.10.510.10">
    <property type="entry name" value="Transferase(Phosphotransferase) domain 1"/>
    <property type="match status" value="1"/>
</dbReference>
<keyword evidence="12" id="KW-0479">Metal-binding</keyword>
<keyword evidence="8" id="KW-0597">Phosphoprotein</keyword>
<evidence type="ECO:0000256" key="1">
    <source>
        <dbReference type="ARBA" id="ARBA00001946"/>
    </source>
</evidence>
<feature type="transmembrane region" description="Helical" evidence="23">
    <location>
        <begin position="44"/>
        <end position="61"/>
    </location>
</feature>
<dbReference type="InterPro" id="IPR003527">
    <property type="entry name" value="MAP_kinase_CS"/>
</dbReference>
<evidence type="ECO:0000313" key="28">
    <source>
        <dbReference type="Proteomes" id="UP001239994"/>
    </source>
</evidence>
<organism evidence="27 28">
    <name type="scientific">Electrophorus voltai</name>
    <dbReference type="NCBI Taxonomy" id="2609070"/>
    <lineage>
        <taxon>Eukaryota</taxon>
        <taxon>Metazoa</taxon>
        <taxon>Chordata</taxon>
        <taxon>Craniata</taxon>
        <taxon>Vertebrata</taxon>
        <taxon>Euteleostomi</taxon>
        <taxon>Actinopterygii</taxon>
        <taxon>Neopterygii</taxon>
        <taxon>Teleostei</taxon>
        <taxon>Ostariophysi</taxon>
        <taxon>Gymnotiformes</taxon>
        <taxon>Gymnotoidei</taxon>
        <taxon>Gymnotidae</taxon>
        <taxon>Electrophorus</taxon>
    </lineage>
</organism>
<dbReference type="Pfam" id="PF02696">
    <property type="entry name" value="SelO"/>
    <property type="match status" value="1"/>
</dbReference>
<dbReference type="SMART" id="SM00220">
    <property type="entry name" value="S_TKc"/>
    <property type="match status" value="1"/>
</dbReference>
<evidence type="ECO:0000256" key="21">
    <source>
        <dbReference type="ARBA" id="ARBA00023303"/>
    </source>
</evidence>
<dbReference type="GO" id="GO:0005886">
    <property type="term" value="C:plasma membrane"/>
    <property type="evidence" value="ECO:0007669"/>
    <property type="project" value="UniProtKB-SubCell"/>
</dbReference>
<keyword evidence="18" id="KW-0346">Stress response</keyword>
<keyword evidence="21 23" id="KW-0407">Ion channel</keyword>
<feature type="compositionally biased region" description="Polar residues" evidence="25">
    <location>
        <begin position="1990"/>
        <end position="1999"/>
    </location>
</feature>
<keyword evidence="20 23" id="KW-0472">Membrane</keyword>
<feature type="region of interest" description="Disordered" evidence="25">
    <location>
        <begin position="573"/>
        <end position="600"/>
    </location>
</feature>
<evidence type="ECO:0000256" key="16">
    <source>
        <dbReference type="ARBA" id="ARBA00022842"/>
    </source>
</evidence>
<dbReference type="GO" id="GO:0004707">
    <property type="term" value="F:MAP kinase activity"/>
    <property type="evidence" value="ECO:0007669"/>
    <property type="project" value="InterPro"/>
</dbReference>
<protein>
    <recommendedName>
        <fullName evidence="23">Pannexin</fullName>
    </recommendedName>
</protein>
<keyword evidence="7" id="KW-0723">Serine/threonine-protein kinase</keyword>
<evidence type="ECO:0000256" key="2">
    <source>
        <dbReference type="ARBA" id="ARBA00004651"/>
    </source>
</evidence>
<reference evidence="27" key="1">
    <citation type="submission" date="2023-03" db="EMBL/GenBank/DDBJ databases">
        <title>Electrophorus voltai genome.</title>
        <authorList>
            <person name="Bian C."/>
        </authorList>
    </citation>
    <scope>NUCLEOTIDE SEQUENCE</scope>
    <source>
        <strain evidence="27">CB-2022</strain>
        <tissue evidence="27">Muscle</tissue>
    </source>
</reference>
<proteinExistence type="inferred from homology"/>
<keyword evidence="9" id="KW-0808">Transferase</keyword>
<evidence type="ECO:0000256" key="13">
    <source>
        <dbReference type="ARBA" id="ARBA00022741"/>
    </source>
</evidence>
<evidence type="ECO:0000256" key="6">
    <source>
        <dbReference type="ARBA" id="ARBA00022475"/>
    </source>
</evidence>
<dbReference type="HAMAP" id="MF_00692">
    <property type="entry name" value="SelO"/>
    <property type="match status" value="1"/>
</dbReference>
<dbReference type="PRINTS" id="PR01773">
    <property type="entry name" value="P38MAPKINASE"/>
</dbReference>
<evidence type="ECO:0000313" key="27">
    <source>
        <dbReference type="EMBL" id="KAK1785108.1"/>
    </source>
</evidence>
<comment type="similarity">
    <text evidence="23">Belongs to the pannexin family.</text>
</comment>
<dbReference type="NCBIfam" id="NF000658">
    <property type="entry name" value="PRK00029.1"/>
    <property type="match status" value="1"/>
</dbReference>
<accession>A0AAD8YS84</accession>
<comment type="similarity">
    <text evidence="4">Belongs to the SELO family.</text>
</comment>
<dbReference type="InterPro" id="IPR000719">
    <property type="entry name" value="Prot_kinase_dom"/>
</dbReference>
<gene>
    <name evidence="23" type="primary">PANX</name>
    <name evidence="27" type="ORF">P4O66_018200</name>
</gene>
<dbReference type="Pfam" id="PF01963">
    <property type="entry name" value="TraB_PrgY_gumN"/>
    <property type="match status" value="2"/>
</dbReference>
<keyword evidence="14" id="KW-0418">Kinase</keyword>
<evidence type="ECO:0000256" key="19">
    <source>
        <dbReference type="ARBA" id="ARBA00023065"/>
    </source>
</evidence>
<dbReference type="GO" id="GO:0005921">
    <property type="term" value="C:gap junction"/>
    <property type="evidence" value="ECO:0007669"/>
    <property type="project" value="UniProtKB-UniRule"/>
</dbReference>
<evidence type="ECO:0000256" key="24">
    <source>
        <dbReference type="SAM" id="Coils"/>
    </source>
</evidence>
<evidence type="ECO:0000256" key="12">
    <source>
        <dbReference type="ARBA" id="ARBA00022723"/>
    </source>
</evidence>
<name>A0AAD8YS84_9TELE</name>
<dbReference type="GO" id="GO:0034220">
    <property type="term" value="P:monoatomic ion transmembrane transport"/>
    <property type="evidence" value="ECO:0007669"/>
    <property type="project" value="UniProtKB-KW"/>
</dbReference>
<keyword evidence="13" id="KW-0547">Nucleotide-binding</keyword>
<dbReference type="Gene3D" id="3.30.200.20">
    <property type="entry name" value="Phosphorylase Kinase, domain 1"/>
    <property type="match status" value="1"/>
</dbReference>